<feature type="domain" description="RING-type" evidence="11">
    <location>
        <begin position="26"/>
        <end position="66"/>
    </location>
</feature>
<dbReference type="GO" id="GO:0004842">
    <property type="term" value="F:ubiquitin-protein transferase activity"/>
    <property type="evidence" value="ECO:0007669"/>
    <property type="project" value="TreeGrafter"/>
</dbReference>
<dbReference type="SMART" id="SM00184">
    <property type="entry name" value="RING"/>
    <property type="match status" value="1"/>
</dbReference>
<gene>
    <name evidence="12" type="ORF">NBR_LOCUS664</name>
</gene>
<evidence type="ECO:0000256" key="4">
    <source>
        <dbReference type="ARBA" id="ARBA00022763"/>
    </source>
</evidence>
<dbReference type="GO" id="GO:0008270">
    <property type="term" value="F:zinc ion binding"/>
    <property type="evidence" value="ECO:0007669"/>
    <property type="project" value="UniProtKB-KW"/>
</dbReference>
<dbReference type="PROSITE" id="PS00518">
    <property type="entry name" value="ZF_RING_1"/>
    <property type="match status" value="1"/>
</dbReference>
<evidence type="ECO:0000256" key="3">
    <source>
        <dbReference type="ARBA" id="ARBA00022737"/>
    </source>
</evidence>
<keyword evidence="5 9" id="KW-0863">Zinc-finger</keyword>
<evidence type="ECO:0000313" key="12">
    <source>
        <dbReference type="EMBL" id="VDL63520.1"/>
    </source>
</evidence>
<dbReference type="OMA" id="CKMEEIS"/>
<proteinExistence type="predicted"/>
<dbReference type="GO" id="GO:0045944">
    <property type="term" value="P:positive regulation of transcription by RNA polymerase II"/>
    <property type="evidence" value="ECO:0007669"/>
    <property type="project" value="TreeGrafter"/>
</dbReference>
<dbReference type="WBParaSite" id="NBR_0000066301-mRNA-1">
    <property type="protein sequence ID" value="NBR_0000066301-mRNA-1"/>
    <property type="gene ID" value="NBR_0000066301"/>
</dbReference>
<evidence type="ECO:0000313" key="14">
    <source>
        <dbReference type="WBParaSite" id="NBR_0000066301-mRNA-1"/>
    </source>
</evidence>
<evidence type="ECO:0000313" key="13">
    <source>
        <dbReference type="Proteomes" id="UP000271162"/>
    </source>
</evidence>
<dbReference type="InterPro" id="IPR001841">
    <property type="entry name" value="Znf_RING"/>
</dbReference>
<keyword evidence="6" id="KW-0862">Zinc</keyword>
<dbReference type="STRING" id="27835.A0A0N4XDR1"/>
<name>A0A0N4XDR1_NIPBR</name>
<dbReference type="InterPro" id="IPR013083">
    <property type="entry name" value="Znf_RING/FYVE/PHD"/>
</dbReference>
<evidence type="ECO:0000256" key="1">
    <source>
        <dbReference type="ARBA" id="ARBA00004123"/>
    </source>
</evidence>
<dbReference type="PANTHER" id="PTHR13763:SF0">
    <property type="entry name" value="BREAST CANCER TYPE 1 SUSCEPTIBILITY PROTEIN"/>
    <property type="match status" value="1"/>
</dbReference>
<dbReference type="GO" id="GO:0000724">
    <property type="term" value="P:double-strand break repair via homologous recombination"/>
    <property type="evidence" value="ECO:0007669"/>
    <property type="project" value="TreeGrafter"/>
</dbReference>
<organism evidence="14">
    <name type="scientific">Nippostrongylus brasiliensis</name>
    <name type="common">Rat hookworm</name>
    <dbReference type="NCBI Taxonomy" id="27835"/>
    <lineage>
        <taxon>Eukaryota</taxon>
        <taxon>Metazoa</taxon>
        <taxon>Ecdysozoa</taxon>
        <taxon>Nematoda</taxon>
        <taxon>Chromadorea</taxon>
        <taxon>Rhabditida</taxon>
        <taxon>Rhabditina</taxon>
        <taxon>Rhabditomorpha</taxon>
        <taxon>Strongyloidea</taxon>
        <taxon>Heligmosomidae</taxon>
        <taxon>Nippostrongylus</taxon>
    </lineage>
</organism>
<dbReference type="AlphaFoldDB" id="A0A0N4XDR1"/>
<keyword evidence="13" id="KW-1185">Reference proteome</keyword>
<dbReference type="Gene3D" id="3.30.40.10">
    <property type="entry name" value="Zinc/RING finger domain, C3HC4 (zinc finger)"/>
    <property type="match status" value="1"/>
</dbReference>
<evidence type="ECO:0000256" key="6">
    <source>
        <dbReference type="ARBA" id="ARBA00022833"/>
    </source>
</evidence>
<dbReference type="InterPro" id="IPR017907">
    <property type="entry name" value="Znf_RING_CS"/>
</dbReference>
<dbReference type="GO" id="GO:0031436">
    <property type="term" value="C:BRCA1-BARD1 complex"/>
    <property type="evidence" value="ECO:0007669"/>
    <property type="project" value="TreeGrafter"/>
</dbReference>
<protein>
    <submittedName>
        <fullName evidence="14">RING-type domain-containing protein</fullName>
    </submittedName>
</protein>
<dbReference type="InterPro" id="IPR027370">
    <property type="entry name" value="Znf-RING_euk"/>
</dbReference>
<feature type="region of interest" description="Disordered" evidence="10">
    <location>
        <begin position="165"/>
        <end position="189"/>
    </location>
</feature>
<evidence type="ECO:0000256" key="5">
    <source>
        <dbReference type="ARBA" id="ARBA00022771"/>
    </source>
</evidence>
<keyword evidence="8" id="KW-0539">Nucleus</keyword>
<dbReference type="InterPro" id="IPR031099">
    <property type="entry name" value="BRCA1-associated"/>
</dbReference>
<evidence type="ECO:0000256" key="2">
    <source>
        <dbReference type="ARBA" id="ARBA00022723"/>
    </source>
</evidence>
<evidence type="ECO:0000256" key="7">
    <source>
        <dbReference type="ARBA" id="ARBA00023204"/>
    </source>
</evidence>
<reference evidence="14" key="1">
    <citation type="submission" date="2017-02" db="UniProtKB">
        <authorList>
            <consortium name="WormBaseParasite"/>
        </authorList>
    </citation>
    <scope>IDENTIFICATION</scope>
</reference>
<feature type="compositionally biased region" description="Acidic residues" evidence="10">
    <location>
        <begin position="305"/>
        <end position="316"/>
    </location>
</feature>
<keyword evidence="3" id="KW-0677">Repeat</keyword>
<evidence type="ECO:0000256" key="10">
    <source>
        <dbReference type="SAM" id="MobiDB-lite"/>
    </source>
</evidence>
<dbReference type="PANTHER" id="PTHR13763">
    <property type="entry name" value="BREAST CANCER TYPE 1 SUSCEPTIBILITY PROTEIN BRCA1"/>
    <property type="match status" value="1"/>
</dbReference>
<evidence type="ECO:0000256" key="8">
    <source>
        <dbReference type="ARBA" id="ARBA00023242"/>
    </source>
</evidence>
<dbReference type="EMBL" id="UYSL01000337">
    <property type="protein sequence ID" value="VDL63520.1"/>
    <property type="molecule type" value="Genomic_DNA"/>
</dbReference>
<keyword evidence="4" id="KW-0227">DNA damage</keyword>
<dbReference type="Proteomes" id="UP000271162">
    <property type="component" value="Unassembled WGS sequence"/>
</dbReference>
<dbReference type="GO" id="GO:0070531">
    <property type="term" value="C:BRCA1-A complex"/>
    <property type="evidence" value="ECO:0007669"/>
    <property type="project" value="TreeGrafter"/>
</dbReference>
<sequence length="425" mass="47586">MSCASVIEIAVKINSVMAKIQSELKCGICRSTFSNPVLATCGHVFCKDCLDIVFQRRRVVECPLCRQDIMKRSCRASEQHDAIVKGYLQLGRNFLRDSQEQAYSVPKEVAYMESQVPLAHQTSDSPMRDFRPTPQFAFPKSRARRKHPLATNSAKLCKMEEISEEIPSNQEKENKPALSSPKDNQPNILARKTEADIVRYSRSRSVEVQCNLTDPNCVCVDLRGSLASFRAKNNEPAVPGDSDLKALLSMMPELRGVLEENLQALCEVFNLQPCASTTVSKEIFATEDANQEHCLSDAITIDDFPIDDDDMEDVDAMGDTQPPTSARPIVNTCSVQKLEEDERPRSSSSRTPSDIVPQSPHLSEPDGNAEDDMDITINVPKGSSKFDEFFYVDSQDILPKHIRRRSETDLKWGYLKAINLSSEKC</sequence>
<dbReference type="Pfam" id="PF13445">
    <property type="entry name" value="zf-RING_UBOX"/>
    <property type="match status" value="1"/>
</dbReference>
<feature type="region of interest" description="Disordered" evidence="10">
    <location>
        <begin position="305"/>
        <end position="373"/>
    </location>
</feature>
<evidence type="ECO:0000259" key="11">
    <source>
        <dbReference type="PROSITE" id="PS50089"/>
    </source>
</evidence>
<dbReference type="PROSITE" id="PS50089">
    <property type="entry name" value="ZF_RING_2"/>
    <property type="match status" value="1"/>
</dbReference>
<comment type="subcellular location">
    <subcellularLocation>
        <location evidence="1">Nucleus</location>
    </subcellularLocation>
</comment>
<accession>A0A0N4XDR1</accession>
<evidence type="ECO:0000256" key="9">
    <source>
        <dbReference type="PROSITE-ProRule" id="PRU00175"/>
    </source>
</evidence>
<keyword evidence="2" id="KW-0479">Metal-binding</keyword>
<reference evidence="12 13" key="2">
    <citation type="submission" date="2018-11" db="EMBL/GenBank/DDBJ databases">
        <authorList>
            <consortium name="Pathogen Informatics"/>
        </authorList>
    </citation>
    <scope>NUCLEOTIDE SEQUENCE [LARGE SCALE GENOMIC DNA]</scope>
</reference>
<dbReference type="SUPFAM" id="SSF57850">
    <property type="entry name" value="RING/U-box"/>
    <property type="match status" value="1"/>
</dbReference>
<keyword evidence="7" id="KW-0234">DNA repair</keyword>